<dbReference type="Gene3D" id="3.10.620.30">
    <property type="match status" value="1"/>
</dbReference>
<dbReference type="InterPro" id="IPR019734">
    <property type="entry name" value="TPR_rpt"/>
</dbReference>
<proteinExistence type="predicted"/>
<dbReference type="InterPro" id="IPR002931">
    <property type="entry name" value="Transglutaminase-like"/>
</dbReference>
<evidence type="ECO:0000313" key="3">
    <source>
        <dbReference type="Proteomes" id="UP000003704"/>
    </source>
</evidence>
<gene>
    <name evidence="2" type="ORF">WQQ_46610</name>
</gene>
<dbReference type="InterPro" id="IPR038765">
    <property type="entry name" value="Papain-like_cys_pep_sf"/>
</dbReference>
<name>I8HXS1_9GAMM</name>
<dbReference type="InterPro" id="IPR011990">
    <property type="entry name" value="TPR-like_helical_dom_sf"/>
</dbReference>
<dbReference type="EMBL" id="AKGD01000004">
    <property type="protein sequence ID" value="EIT68226.1"/>
    <property type="molecule type" value="Genomic_DNA"/>
</dbReference>
<evidence type="ECO:0000313" key="2">
    <source>
        <dbReference type="EMBL" id="EIT68226.1"/>
    </source>
</evidence>
<dbReference type="AlphaFoldDB" id="I8HXS1"/>
<comment type="caution">
    <text evidence="2">The sequence shown here is derived from an EMBL/GenBank/DDBJ whole genome shotgun (WGS) entry which is preliminary data.</text>
</comment>
<accession>I8HXS1</accession>
<dbReference type="RefSeq" id="WP_007187596.1">
    <property type="nucleotide sequence ID" value="NZ_CALRNS020000051.1"/>
</dbReference>
<dbReference type="STRING" id="1172194.WQQ_46610"/>
<sequence length="373" mass="41315">MLAGAGELPADAQPTIDAARLLVVNDEMREFARRVTANAGGRADQIRALSHALLDEDGMELRYEAEATLSAAEAFAQRRVNCLSYTLLVIALARDIGIDARFNHVQIPPIWDLRGDQVLLYQHINARIDETVPRENNTGNAHSRALILDVASAEYSPAFPQRVITDDEALAQFYNNIAGESASADPRQALRDQLEALRLAPGLGFLWTNLAQRYLSLGNLGAAEVAARTSLQLDPTDLMAYAAAARVYRRLGDQRRAQELQQQEQALLERNPYHHYWLAQRAFKLSQLSAASEAAHRAIELNPNDHRFYFLQGLILRRLDKPREAQRSLDAALRLSAGDAGQQARYRSKFERLISSQATAGGNALPGSRSTEP</sequence>
<dbReference type="SUPFAM" id="SSF48452">
    <property type="entry name" value="TPR-like"/>
    <property type="match status" value="1"/>
</dbReference>
<protein>
    <recommendedName>
        <fullName evidence="1">Transglutaminase-like domain-containing protein</fullName>
    </recommendedName>
</protein>
<dbReference type="Gene3D" id="1.25.40.10">
    <property type="entry name" value="Tetratricopeptide repeat domain"/>
    <property type="match status" value="2"/>
</dbReference>
<dbReference type="SMART" id="SM00028">
    <property type="entry name" value="TPR"/>
    <property type="match status" value="3"/>
</dbReference>
<evidence type="ECO:0000259" key="1">
    <source>
        <dbReference type="Pfam" id="PF01841"/>
    </source>
</evidence>
<keyword evidence="3" id="KW-1185">Reference proteome</keyword>
<organism evidence="2 3">
    <name type="scientific">Hydrocarboniphaga effusa AP103</name>
    <dbReference type="NCBI Taxonomy" id="1172194"/>
    <lineage>
        <taxon>Bacteria</taxon>
        <taxon>Pseudomonadati</taxon>
        <taxon>Pseudomonadota</taxon>
        <taxon>Gammaproteobacteria</taxon>
        <taxon>Nevskiales</taxon>
        <taxon>Nevskiaceae</taxon>
        <taxon>Hydrocarboniphaga</taxon>
    </lineage>
</organism>
<dbReference type="SUPFAM" id="SSF54001">
    <property type="entry name" value="Cysteine proteinases"/>
    <property type="match status" value="1"/>
</dbReference>
<dbReference type="Pfam" id="PF01841">
    <property type="entry name" value="Transglut_core"/>
    <property type="match status" value="1"/>
</dbReference>
<reference evidence="2 3" key="1">
    <citation type="journal article" date="2012" name="J. Bacteriol.">
        <title>Genome Sequence of n-Alkane-Degrading Hydrocarboniphaga effusa Strain AP103T (ATCC BAA-332T).</title>
        <authorList>
            <person name="Chang H.K."/>
            <person name="Zylstra G.J."/>
            <person name="Chae J.C."/>
        </authorList>
    </citation>
    <scope>NUCLEOTIDE SEQUENCE [LARGE SCALE GENOMIC DNA]</scope>
    <source>
        <strain evidence="2 3">AP103</strain>
    </source>
</reference>
<dbReference type="Pfam" id="PF13181">
    <property type="entry name" value="TPR_8"/>
    <property type="match status" value="1"/>
</dbReference>
<feature type="domain" description="Transglutaminase-like" evidence="1">
    <location>
        <begin position="30"/>
        <end position="104"/>
    </location>
</feature>
<dbReference type="Proteomes" id="UP000003704">
    <property type="component" value="Unassembled WGS sequence"/>
</dbReference>